<dbReference type="Proteomes" id="UP000314294">
    <property type="component" value="Unassembled WGS sequence"/>
</dbReference>
<name>A0A4Z2EI34_9TELE</name>
<evidence type="ECO:0000313" key="3">
    <source>
        <dbReference type="Proteomes" id="UP000314294"/>
    </source>
</evidence>
<feature type="compositionally biased region" description="Polar residues" evidence="1">
    <location>
        <begin position="1"/>
        <end position="22"/>
    </location>
</feature>
<proteinExistence type="predicted"/>
<accession>A0A4Z2EI34</accession>
<evidence type="ECO:0000313" key="2">
    <source>
        <dbReference type="EMBL" id="TNN28281.1"/>
    </source>
</evidence>
<feature type="compositionally biased region" description="Basic and acidic residues" evidence="1">
    <location>
        <begin position="81"/>
        <end position="96"/>
    </location>
</feature>
<feature type="compositionally biased region" description="Basic and acidic residues" evidence="1">
    <location>
        <begin position="111"/>
        <end position="125"/>
    </location>
</feature>
<organism evidence="2 3">
    <name type="scientific">Liparis tanakae</name>
    <name type="common">Tanaka's snailfish</name>
    <dbReference type="NCBI Taxonomy" id="230148"/>
    <lineage>
        <taxon>Eukaryota</taxon>
        <taxon>Metazoa</taxon>
        <taxon>Chordata</taxon>
        <taxon>Craniata</taxon>
        <taxon>Vertebrata</taxon>
        <taxon>Euteleostomi</taxon>
        <taxon>Actinopterygii</taxon>
        <taxon>Neopterygii</taxon>
        <taxon>Teleostei</taxon>
        <taxon>Neoteleostei</taxon>
        <taxon>Acanthomorphata</taxon>
        <taxon>Eupercaria</taxon>
        <taxon>Perciformes</taxon>
        <taxon>Cottioidei</taxon>
        <taxon>Cottales</taxon>
        <taxon>Liparidae</taxon>
        <taxon>Liparis</taxon>
    </lineage>
</organism>
<reference evidence="2 3" key="1">
    <citation type="submission" date="2019-03" db="EMBL/GenBank/DDBJ databases">
        <title>First draft genome of Liparis tanakae, snailfish: a comprehensive survey of snailfish specific genes.</title>
        <authorList>
            <person name="Kim W."/>
            <person name="Song I."/>
            <person name="Jeong J.-H."/>
            <person name="Kim D."/>
            <person name="Kim S."/>
            <person name="Ryu S."/>
            <person name="Song J.Y."/>
            <person name="Lee S.K."/>
        </authorList>
    </citation>
    <scope>NUCLEOTIDE SEQUENCE [LARGE SCALE GENOMIC DNA]</scope>
    <source>
        <tissue evidence="2">Muscle</tissue>
    </source>
</reference>
<sequence>MPNRQQDGWTTVNYNKKGQNNRGRPPGKKQAAPRKRQDPSYHRRGDQSNHRWRDRSNYRSRDRSDDRRRDQSDHQRRHQSDHRSRDKSDRRRRDPSYHQQRTYADVTKNGGRRDASSRKGQRNDHNNNGGRPSGHRCTGHQGADTRPAPPAHHHTATRWSPAHILGAGSGPTHLHHFHRSGALNSGLSPWAPVRGETYFTTEGGAPDHCPTHAAPVAFSSPVDTETTEAFHQVGKHHAT</sequence>
<feature type="compositionally biased region" description="Basic and acidic residues" evidence="1">
    <location>
        <begin position="35"/>
        <end position="74"/>
    </location>
</feature>
<dbReference type="EMBL" id="SRLO01007077">
    <property type="protein sequence ID" value="TNN28281.1"/>
    <property type="molecule type" value="Genomic_DNA"/>
</dbReference>
<gene>
    <name evidence="2" type="ORF">EYF80_061570</name>
</gene>
<feature type="region of interest" description="Disordered" evidence="1">
    <location>
        <begin position="1"/>
        <end position="157"/>
    </location>
</feature>
<keyword evidence="3" id="KW-1185">Reference proteome</keyword>
<dbReference type="AlphaFoldDB" id="A0A4Z2EI34"/>
<feature type="compositionally biased region" description="Basic residues" evidence="1">
    <location>
        <begin position="25"/>
        <end position="34"/>
    </location>
</feature>
<evidence type="ECO:0000256" key="1">
    <source>
        <dbReference type="SAM" id="MobiDB-lite"/>
    </source>
</evidence>
<protein>
    <submittedName>
        <fullName evidence="2">Uncharacterized protein</fullName>
    </submittedName>
</protein>
<comment type="caution">
    <text evidence="2">The sequence shown here is derived from an EMBL/GenBank/DDBJ whole genome shotgun (WGS) entry which is preliminary data.</text>
</comment>